<dbReference type="Gene3D" id="3.40.50.300">
    <property type="entry name" value="P-loop containing nucleotide triphosphate hydrolases"/>
    <property type="match status" value="1"/>
</dbReference>
<evidence type="ECO:0000313" key="13">
    <source>
        <dbReference type="Proteomes" id="UP000246132"/>
    </source>
</evidence>
<dbReference type="OrthoDB" id="9807242at2"/>
<accession>A0A3A8AJ18</accession>
<protein>
    <submittedName>
        <fullName evidence="12">ATP-binding cassette domain-containing protein</fullName>
    </submittedName>
</protein>
<dbReference type="Pfam" id="PF00005">
    <property type="entry name" value="ABC_tran"/>
    <property type="match status" value="1"/>
</dbReference>
<dbReference type="SUPFAM" id="SSF52540">
    <property type="entry name" value="P-loop containing nucleoside triphosphate hydrolases"/>
    <property type="match status" value="1"/>
</dbReference>
<dbReference type="PROSITE" id="PS50893">
    <property type="entry name" value="ABC_TRANSPORTER_2"/>
    <property type="match status" value="1"/>
</dbReference>
<evidence type="ECO:0000256" key="2">
    <source>
        <dbReference type="ARBA" id="ARBA00005417"/>
    </source>
</evidence>
<dbReference type="Proteomes" id="UP000246132">
    <property type="component" value="Unassembled WGS sequence"/>
</dbReference>
<evidence type="ECO:0000259" key="10">
    <source>
        <dbReference type="PROSITE" id="PS50893"/>
    </source>
</evidence>
<keyword evidence="3 9" id="KW-0813">Transport</keyword>
<evidence type="ECO:0000256" key="3">
    <source>
        <dbReference type="ARBA" id="ARBA00022448"/>
    </source>
</evidence>
<dbReference type="InterPro" id="IPR035906">
    <property type="entry name" value="MetI-like_sf"/>
</dbReference>
<dbReference type="PANTHER" id="PTHR42781">
    <property type="entry name" value="SPERMIDINE/PUTRESCINE IMPORT ATP-BINDING PROTEIN POTA"/>
    <property type="match status" value="1"/>
</dbReference>
<dbReference type="InterPro" id="IPR000515">
    <property type="entry name" value="MetI-like"/>
</dbReference>
<dbReference type="PROSITE" id="PS00211">
    <property type="entry name" value="ABC_TRANSPORTER_1"/>
    <property type="match status" value="1"/>
</dbReference>
<comment type="similarity">
    <text evidence="9">Belongs to the binding-protein-dependent transport system permease family.</text>
</comment>
<feature type="domain" description="ABC transporter" evidence="10">
    <location>
        <begin position="283"/>
        <end position="520"/>
    </location>
</feature>
<proteinExistence type="inferred from homology"/>
<comment type="caution">
    <text evidence="12">The sequence shown here is derived from an EMBL/GenBank/DDBJ whole genome shotgun (WGS) entry which is preliminary data.</text>
</comment>
<dbReference type="EMBL" id="QFWV02000004">
    <property type="protein sequence ID" value="RKF07680.1"/>
    <property type="molecule type" value="Genomic_DNA"/>
</dbReference>
<keyword evidence="8 9" id="KW-0472">Membrane</keyword>
<evidence type="ECO:0000256" key="8">
    <source>
        <dbReference type="ARBA" id="ARBA00023136"/>
    </source>
</evidence>
<dbReference type="PANTHER" id="PTHR42781:SF8">
    <property type="entry name" value="BICARBONATE TRANSPORT ATP-BINDING PROTEIN CMPC"/>
    <property type="match status" value="1"/>
</dbReference>
<reference evidence="12 13" key="1">
    <citation type="journal article" date="2018" name="Int. J. Syst. Bacteriol.">
        <title>Oceaniradius stylonemae gen. nov., sp. nov., isolated from a red alga, Stylonema cornu-cervi.</title>
        <authorList>
            <person name="Jeong S."/>
        </authorList>
    </citation>
    <scope>NUCLEOTIDE SEQUENCE [LARGE SCALE GENOMIC DNA]</scope>
    <source>
        <strain evidence="12 13">StC1</strain>
    </source>
</reference>
<evidence type="ECO:0000256" key="9">
    <source>
        <dbReference type="RuleBase" id="RU363032"/>
    </source>
</evidence>
<keyword evidence="5" id="KW-0547">Nucleotide-binding</keyword>
<keyword evidence="13" id="KW-1185">Reference proteome</keyword>
<evidence type="ECO:0000256" key="7">
    <source>
        <dbReference type="ARBA" id="ARBA00022989"/>
    </source>
</evidence>
<feature type="domain" description="ABC transmembrane type-1" evidence="11">
    <location>
        <begin position="79"/>
        <end position="259"/>
    </location>
</feature>
<dbReference type="CDD" id="cd03293">
    <property type="entry name" value="ABC_NrtD_SsuB_transporters"/>
    <property type="match status" value="1"/>
</dbReference>
<comment type="subcellular location">
    <subcellularLocation>
        <location evidence="1 9">Cell membrane</location>
        <topology evidence="1 9">Multi-pass membrane protein</topology>
    </subcellularLocation>
</comment>
<dbReference type="InterPro" id="IPR003439">
    <property type="entry name" value="ABC_transporter-like_ATP-bd"/>
</dbReference>
<evidence type="ECO:0000256" key="5">
    <source>
        <dbReference type="ARBA" id="ARBA00022741"/>
    </source>
</evidence>
<feature type="transmembrane region" description="Helical" evidence="9">
    <location>
        <begin position="231"/>
        <end position="251"/>
    </location>
</feature>
<feature type="transmembrane region" description="Helical" evidence="9">
    <location>
        <begin position="110"/>
        <end position="133"/>
    </location>
</feature>
<dbReference type="GO" id="GO:0016887">
    <property type="term" value="F:ATP hydrolysis activity"/>
    <property type="evidence" value="ECO:0007669"/>
    <property type="project" value="InterPro"/>
</dbReference>
<dbReference type="GO" id="GO:0005886">
    <property type="term" value="C:plasma membrane"/>
    <property type="evidence" value="ECO:0007669"/>
    <property type="project" value="UniProtKB-SubCell"/>
</dbReference>
<sequence length="547" mass="60188">MRLINRTPGRVLGLALAATPFAATIVIYAVASHFRRLENPADKLLPSIEQMAATFWRLAAVPDRRTGDLVLWVDTFDSLWRLGFGMAVATAFALITGILIGFVPHIRAALAPYISAISLIPPITVLPILFIVVGLGEASKVMLVALGTAPVMTRATAQAVMEIPGELVIKAQTLGANTWQMMTRLVLPQVLPRLITALRLGLVPGWIFLISAEAIASTSGLGYRIFLVRRFLAMDVILPYVIWITLLAYVIDRLLLLLSMRAFRWAHLQGGKPVTRNVGNTKISVRNVTKSYGDTIVLERVSIDIARGSFCTIVGASGCGKSTFLRMLLSQEHPSGGDILIDGEPLPREPTPQRGIVFQKYSVFPHLTVEDNLILAEEFECSALTARSFGAARRKARERVTETLDKIGLAAARKRYPAQLSGGMQQRLAIAQALLKKPDVLLLDEPFGALDPGIRLDMHELLLELWKERGMTVFMVTHDIHEAFKLGTRLLVFDKTRHDPHAPERYGATITYDLPIDSASRADVPEANELIQQPPNNHIGANHAHIN</sequence>
<keyword evidence="6 12" id="KW-0067">ATP-binding</keyword>
<dbReference type="SUPFAM" id="SSF161098">
    <property type="entry name" value="MetI-like"/>
    <property type="match status" value="1"/>
</dbReference>
<comment type="similarity">
    <text evidence="2">Belongs to the ABC transporter superfamily.</text>
</comment>
<evidence type="ECO:0000313" key="12">
    <source>
        <dbReference type="EMBL" id="RKF07680.1"/>
    </source>
</evidence>
<dbReference type="InterPro" id="IPR050093">
    <property type="entry name" value="ABC_SmlMolc_Importer"/>
</dbReference>
<dbReference type="PROSITE" id="PS50928">
    <property type="entry name" value="ABC_TM1"/>
    <property type="match status" value="1"/>
</dbReference>
<keyword evidence="4 9" id="KW-0812">Transmembrane</keyword>
<evidence type="ECO:0000256" key="4">
    <source>
        <dbReference type="ARBA" id="ARBA00022692"/>
    </source>
</evidence>
<dbReference type="InterPro" id="IPR003593">
    <property type="entry name" value="AAA+_ATPase"/>
</dbReference>
<evidence type="ECO:0000259" key="11">
    <source>
        <dbReference type="PROSITE" id="PS50928"/>
    </source>
</evidence>
<dbReference type="InterPro" id="IPR017871">
    <property type="entry name" value="ABC_transporter-like_CS"/>
</dbReference>
<dbReference type="GO" id="GO:0055085">
    <property type="term" value="P:transmembrane transport"/>
    <property type="evidence" value="ECO:0007669"/>
    <property type="project" value="InterPro"/>
</dbReference>
<dbReference type="SMART" id="SM00382">
    <property type="entry name" value="AAA"/>
    <property type="match status" value="1"/>
</dbReference>
<name>A0A3A8AJ18_9HYPH</name>
<dbReference type="GO" id="GO:0005524">
    <property type="term" value="F:ATP binding"/>
    <property type="evidence" value="ECO:0007669"/>
    <property type="project" value="UniProtKB-KW"/>
</dbReference>
<dbReference type="CDD" id="cd06261">
    <property type="entry name" value="TM_PBP2"/>
    <property type="match status" value="1"/>
</dbReference>
<dbReference type="InterPro" id="IPR027417">
    <property type="entry name" value="P-loop_NTPase"/>
</dbReference>
<dbReference type="Pfam" id="PF00528">
    <property type="entry name" value="BPD_transp_1"/>
    <property type="match status" value="1"/>
</dbReference>
<evidence type="ECO:0000256" key="1">
    <source>
        <dbReference type="ARBA" id="ARBA00004651"/>
    </source>
</evidence>
<feature type="transmembrane region" description="Helical" evidence="9">
    <location>
        <begin position="79"/>
        <end position="103"/>
    </location>
</feature>
<dbReference type="Gene3D" id="1.10.3720.10">
    <property type="entry name" value="MetI-like"/>
    <property type="match status" value="1"/>
</dbReference>
<keyword evidence="7 9" id="KW-1133">Transmembrane helix</keyword>
<dbReference type="AlphaFoldDB" id="A0A3A8AJ18"/>
<gene>
    <name evidence="12" type="ORF">DEM25_007935</name>
</gene>
<organism evidence="12 13">
    <name type="scientific">Oceaniradius stylonematis</name>
    <dbReference type="NCBI Taxonomy" id="2184161"/>
    <lineage>
        <taxon>Bacteria</taxon>
        <taxon>Pseudomonadati</taxon>
        <taxon>Pseudomonadota</taxon>
        <taxon>Alphaproteobacteria</taxon>
        <taxon>Hyphomicrobiales</taxon>
        <taxon>Ahrensiaceae</taxon>
        <taxon>Oceaniradius</taxon>
    </lineage>
</organism>
<evidence type="ECO:0000256" key="6">
    <source>
        <dbReference type="ARBA" id="ARBA00022840"/>
    </source>
</evidence>
<feature type="transmembrane region" description="Helical" evidence="9">
    <location>
        <begin position="12"/>
        <end position="31"/>
    </location>
</feature>